<dbReference type="RefSeq" id="WP_317774074.1">
    <property type="nucleotide sequence ID" value="NZ_JAWMAJ010000133.1"/>
</dbReference>
<sequence>MGARVRGSGGPVVEVGSRVRFEGRTWTVAALHGGQVRLVAENGEMAALLLALLFADEGFEVMHAPAGCRVPPLGLLEALPAPVRERAWAWERHVREVETGHPGGSGAAGPPRAAYDPDVRTLAQREEAKAAELSAAGMPTSAVTVRRMRARYRDDGVWGLVDQRAARPRSALGRADERVVAALREVLEAGQERSNGTLGRLRVYTERLLAERHGDGAVPLPSTATFNRLVHALADGRGLLGSARQRRWRSARPAPLFVPTTVMAPGELVMMDSTRLDAFVVLDDGVVERPELTIALDVATRSICAAVLRPKGTRSVDAAQLLAQMMVPAPMRPTWPEALAMERSVIPYERLLSVDARLEGAAARPVITPQTVVVDQGKVFVSSSFIAACGSLGISLQPAPPGNGPAKGHVERTFSSVNTLFAQHVAGYTGSHTGERGRDAEGEAVWTLAQLDDLLQEWIICGWQEREHDGLRHPMMPRRALSPNEMWAALVAVCGYVPVPLGREDYIELMPVKRQKINDYGIRIDYRTYDHQVLNPYRGEASTAADGLWEIHYNPHAPDEVWVRLPKAGQPRGYGWEAVPWIHRTLVSAPFTDFTWQHVRSTVARRGSRVEHEHDLALALRELLERAAAGHGSRRDKVVAARARAHAANADGAVWGILYGRQPPATADRPDKDDDFDHGEEVFAEDTEAEETDAAGEYQPLGAAGAEGLAVAGDKGGQARPARDSSVTVYDPFEESLRW</sequence>
<dbReference type="Pfam" id="PF09299">
    <property type="entry name" value="Mu-transpos_C"/>
    <property type="match status" value="1"/>
</dbReference>
<dbReference type="InterPro" id="IPR012337">
    <property type="entry name" value="RNaseH-like_sf"/>
</dbReference>
<keyword evidence="4" id="KW-1185">Reference proteome</keyword>
<feature type="compositionally biased region" description="Low complexity" evidence="1">
    <location>
        <begin position="695"/>
        <end position="713"/>
    </location>
</feature>
<dbReference type="SUPFAM" id="SSF53098">
    <property type="entry name" value="Ribonuclease H-like"/>
    <property type="match status" value="2"/>
</dbReference>
<dbReference type="InterPro" id="IPR036397">
    <property type="entry name" value="RNaseH_sf"/>
</dbReference>
<dbReference type="InterPro" id="IPR001584">
    <property type="entry name" value="Integrase_cat-core"/>
</dbReference>
<dbReference type="Proteomes" id="UP001187346">
    <property type="component" value="Unassembled WGS sequence"/>
</dbReference>
<reference evidence="3 4" key="1">
    <citation type="submission" date="2023-10" db="EMBL/GenBank/DDBJ databases">
        <title>Characterization of rhizosphere-enriched actinobacteria from wheat plants lab-grown on chernevaya soil.</title>
        <authorList>
            <person name="Tikhonova E.N."/>
            <person name="Konopkin A."/>
            <person name="Kravchenko I.K."/>
        </authorList>
    </citation>
    <scope>NUCLEOTIDE SEQUENCE [LARGE SCALE GENOMIC DNA]</scope>
    <source>
        <strain evidence="3 4">RR29</strain>
    </source>
</reference>
<evidence type="ECO:0000313" key="4">
    <source>
        <dbReference type="Proteomes" id="UP001187346"/>
    </source>
</evidence>
<feature type="compositionally biased region" description="Acidic residues" evidence="1">
    <location>
        <begin position="684"/>
        <end position="694"/>
    </location>
</feature>
<accession>A0ABU4FIU2</accession>
<dbReference type="EMBL" id="JAWMAJ010000133">
    <property type="protein sequence ID" value="MDV7220519.1"/>
    <property type="molecule type" value="Genomic_DNA"/>
</dbReference>
<gene>
    <name evidence="3" type="ORF">R5A26_31705</name>
</gene>
<protein>
    <submittedName>
        <fullName evidence="3">Mu transposase C-terminal domain-containing protein</fullName>
    </submittedName>
</protein>
<organism evidence="3 4">
    <name type="scientific">Streptomyces prunicolor</name>
    <dbReference type="NCBI Taxonomy" id="67348"/>
    <lineage>
        <taxon>Bacteria</taxon>
        <taxon>Bacillati</taxon>
        <taxon>Actinomycetota</taxon>
        <taxon>Actinomycetes</taxon>
        <taxon>Kitasatosporales</taxon>
        <taxon>Streptomycetaceae</taxon>
        <taxon>Streptomyces</taxon>
    </lineage>
</organism>
<evidence type="ECO:0000259" key="2">
    <source>
        <dbReference type="PROSITE" id="PS50994"/>
    </source>
</evidence>
<proteinExistence type="predicted"/>
<feature type="domain" description="Integrase catalytic" evidence="2">
    <location>
        <begin position="261"/>
        <end position="491"/>
    </location>
</feature>
<dbReference type="Gene3D" id="3.30.420.10">
    <property type="entry name" value="Ribonuclease H-like superfamily/Ribonuclease H"/>
    <property type="match status" value="1"/>
</dbReference>
<evidence type="ECO:0000313" key="3">
    <source>
        <dbReference type="EMBL" id="MDV7220519.1"/>
    </source>
</evidence>
<dbReference type="PROSITE" id="PS50994">
    <property type="entry name" value="INTEGRASE"/>
    <property type="match status" value="1"/>
</dbReference>
<feature type="region of interest" description="Disordered" evidence="1">
    <location>
        <begin position="684"/>
        <end position="739"/>
    </location>
</feature>
<name>A0ABU4FIU2_9ACTN</name>
<comment type="caution">
    <text evidence="3">The sequence shown here is derived from an EMBL/GenBank/DDBJ whole genome shotgun (WGS) entry which is preliminary data.</text>
</comment>
<evidence type="ECO:0000256" key="1">
    <source>
        <dbReference type="SAM" id="MobiDB-lite"/>
    </source>
</evidence>
<dbReference type="InterPro" id="IPR015378">
    <property type="entry name" value="Transposase-like_Mu_C"/>
</dbReference>